<evidence type="ECO:0000259" key="9">
    <source>
        <dbReference type="PROSITE" id="PS51330"/>
    </source>
</evidence>
<evidence type="ECO:0000256" key="7">
    <source>
        <dbReference type="ARBA" id="ARBA00025067"/>
    </source>
</evidence>
<dbReference type="InterPro" id="IPR001796">
    <property type="entry name" value="DHFR_dom"/>
</dbReference>
<comment type="catalytic activity">
    <reaction evidence="8">
        <text>(6S)-5,6,7,8-tetrahydrofolate + NADP(+) = 7,8-dihydrofolate + NADPH + H(+)</text>
        <dbReference type="Rhea" id="RHEA:15009"/>
        <dbReference type="ChEBI" id="CHEBI:15378"/>
        <dbReference type="ChEBI" id="CHEBI:57451"/>
        <dbReference type="ChEBI" id="CHEBI:57453"/>
        <dbReference type="ChEBI" id="CHEBI:57783"/>
        <dbReference type="ChEBI" id="CHEBI:58349"/>
        <dbReference type="EC" id="1.5.1.3"/>
    </reaction>
</comment>
<dbReference type="PROSITE" id="PS51330">
    <property type="entry name" value="DHFR_2"/>
    <property type="match status" value="1"/>
</dbReference>
<dbReference type="EC" id="1.5.1.3" evidence="3 8"/>
<reference evidence="11" key="1">
    <citation type="journal article" date="2019" name="Int. J. Syst. Evol. Microbiol.">
        <title>Halobacteriovorax valvorus sp. nov., a novel prokaryotic predator isolated from coastal seawater of China.</title>
        <authorList>
            <person name="Chen M.-X."/>
        </authorList>
    </citation>
    <scope>NUCLEOTIDE SEQUENCE [LARGE SCALE GENOMIC DNA]</scope>
    <source>
        <strain evidence="11">BL9</strain>
    </source>
</reference>
<comment type="similarity">
    <text evidence="2 8">Belongs to the dihydrofolate reductase family.</text>
</comment>
<keyword evidence="4 8" id="KW-0554">One-carbon metabolism</keyword>
<dbReference type="EMBL" id="QDKL01000003">
    <property type="protein sequence ID" value="RZF21176.1"/>
    <property type="molecule type" value="Genomic_DNA"/>
</dbReference>
<evidence type="ECO:0000313" key="10">
    <source>
        <dbReference type="EMBL" id="RZF21176.1"/>
    </source>
</evidence>
<dbReference type="PRINTS" id="PR00070">
    <property type="entry name" value="DHFR"/>
</dbReference>
<dbReference type="InterPro" id="IPR024072">
    <property type="entry name" value="DHFR-like_dom_sf"/>
</dbReference>
<keyword evidence="5 8" id="KW-0521">NADP</keyword>
<comment type="pathway">
    <text evidence="1 8">Cofactor biosynthesis; tetrahydrofolate biosynthesis; 5,6,7,8-tetrahydrofolate from 7,8-dihydrofolate: step 1/1.</text>
</comment>
<accession>A0ABY0IDY8</accession>
<dbReference type="CDD" id="cd00209">
    <property type="entry name" value="DHFR"/>
    <property type="match status" value="1"/>
</dbReference>
<dbReference type="Proteomes" id="UP000443582">
    <property type="component" value="Unassembled WGS sequence"/>
</dbReference>
<dbReference type="InterPro" id="IPR012259">
    <property type="entry name" value="DHFR"/>
</dbReference>
<dbReference type="SUPFAM" id="SSF53597">
    <property type="entry name" value="Dihydrofolate reductase-like"/>
    <property type="match status" value="1"/>
</dbReference>
<evidence type="ECO:0000256" key="8">
    <source>
        <dbReference type="PIRNR" id="PIRNR000194"/>
    </source>
</evidence>
<keyword evidence="6 8" id="KW-0560">Oxidoreductase</keyword>
<keyword evidence="11" id="KW-1185">Reference proteome</keyword>
<dbReference type="PANTHER" id="PTHR48069:SF3">
    <property type="entry name" value="DIHYDROFOLATE REDUCTASE"/>
    <property type="match status" value="1"/>
</dbReference>
<evidence type="ECO:0000256" key="2">
    <source>
        <dbReference type="ARBA" id="ARBA00009539"/>
    </source>
</evidence>
<feature type="domain" description="DHFR" evidence="9">
    <location>
        <begin position="1"/>
        <end position="160"/>
    </location>
</feature>
<dbReference type="Pfam" id="PF00186">
    <property type="entry name" value="DHFR_1"/>
    <property type="match status" value="1"/>
</dbReference>
<evidence type="ECO:0000256" key="3">
    <source>
        <dbReference type="ARBA" id="ARBA00012856"/>
    </source>
</evidence>
<name>A0ABY0IDY8_9BACT</name>
<dbReference type="Gene3D" id="3.40.430.10">
    <property type="entry name" value="Dihydrofolate Reductase, subunit A"/>
    <property type="match status" value="1"/>
</dbReference>
<organism evidence="10 11">
    <name type="scientific">Halobacteriovorax vibrionivorans</name>
    <dbReference type="NCBI Taxonomy" id="2152716"/>
    <lineage>
        <taxon>Bacteria</taxon>
        <taxon>Pseudomonadati</taxon>
        <taxon>Bdellovibrionota</taxon>
        <taxon>Bacteriovoracia</taxon>
        <taxon>Bacteriovoracales</taxon>
        <taxon>Halobacteriovoraceae</taxon>
        <taxon>Halobacteriovorax</taxon>
    </lineage>
</organism>
<gene>
    <name evidence="10" type="ORF">DAY19_11355</name>
</gene>
<proteinExistence type="inferred from homology"/>
<dbReference type="PANTHER" id="PTHR48069">
    <property type="entry name" value="DIHYDROFOLATE REDUCTASE"/>
    <property type="match status" value="1"/>
</dbReference>
<evidence type="ECO:0000256" key="1">
    <source>
        <dbReference type="ARBA" id="ARBA00004903"/>
    </source>
</evidence>
<protein>
    <recommendedName>
        <fullName evidence="3 8">Dihydrofolate reductase</fullName>
        <ecNumber evidence="3 8">1.5.1.3</ecNumber>
    </recommendedName>
</protein>
<comment type="caution">
    <text evidence="10">The sequence shown here is derived from an EMBL/GenBank/DDBJ whole genome shotgun (WGS) entry which is preliminary data.</text>
</comment>
<evidence type="ECO:0000256" key="6">
    <source>
        <dbReference type="ARBA" id="ARBA00023002"/>
    </source>
</evidence>
<dbReference type="PIRSF" id="PIRSF000194">
    <property type="entry name" value="DHFR"/>
    <property type="match status" value="1"/>
</dbReference>
<evidence type="ECO:0000256" key="5">
    <source>
        <dbReference type="ARBA" id="ARBA00022857"/>
    </source>
</evidence>
<sequence>MLSLIVGIGKNREIGKGNDLLWHISEDLKNFKKITSGKPIIMGRKTYESIGRPLPKRRNIVISRDPSLKIEGCDVFTDPEEVLKDLKSSGVEEAVVIGGSYIYEYYLPKVDRIYLTEVDFEGDADVYFPKFDRSEFSVSEEKVFEKTQNSPAWRFCVLNRL</sequence>
<evidence type="ECO:0000256" key="4">
    <source>
        <dbReference type="ARBA" id="ARBA00022563"/>
    </source>
</evidence>
<comment type="function">
    <text evidence="7 8">Key enzyme in folate metabolism. Catalyzes an essential reaction for de novo glycine and purine synthesis, and for DNA precursor synthesis.</text>
</comment>
<evidence type="ECO:0000313" key="11">
    <source>
        <dbReference type="Proteomes" id="UP000443582"/>
    </source>
</evidence>